<dbReference type="RefSeq" id="WP_284299315.1">
    <property type="nucleotide sequence ID" value="NZ_BSSV01000006.1"/>
</dbReference>
<keyword evidence="1" id="KW-0175">Coiled coil</keyword>
<accession>A0ABQ6HE20</accession>
<evidence type="ECO:0000256" key="1">
    <source>
        <dbReference type="SAM" id="Coils"/>
    </source>
</evidence>
<name>A0ABQ6HE20_9GAMM</name>
<feature type="region of interest" description="Disordered" evidence="2">
    <location>
        <begin position="41"/>
        <end position="63"/>
    </location>
</feature>
<reference evidence="3 4" key="1">
    <citation type="submission" date="2023-03" db="EMBL/GenBank/DDBJ databases">
        <title>Thalassotalea loyana LMG 22536T draft genome sequence.</title>
        <authorList>
            <person name="Sawabe T."/>
        </authorList>
    </citation>
    <scope>NUCLEOTIDE SEQUENCE [LARGE SCALE GENOMIC DNA]</scope>
    <source>
        <strain evidence="3 4">LMG 22536</strain>
    </source>
</reference>
<feature type="coiled-coil region" evidence="1">
    <location>
        <begin position="181"/>
        <end position="264"/>
    </location>
</feature>
<proteinExistence type="predicted"/>
<evidence type="ECO:0000313" key="4">
    <source>
        <dbReference type="Proteomes" id="UP001157134"/>
    </source>
</evidence>
<keyword evidence="4" id="KW-1185">Reference proteome</keyword>
<comment type="caution">
    <text evidence="3">The sequence shown here is derived from an EMBL/GenBank/DDBJ whole genome shotgun (WGS) entry which is preliminary data.</text>
</comment>
<gene>
    <name evidence="3" type="ORF">tloyanaT_26010</name>
</gene>
<organism evidence="3 4">
    <name type="scientific">Thalassotalea loyana</name>
    <dbReference type="NCBI Taxonomy" id="280483"/>
    <lineage>
        <taxon>Bacteria</taxon>
        <taxon>Pseudomonadati</taxon>
        <taxon>Pseudomonadota</taxon>
        <taxon>Gammaproteobacteria</taxon>
        <taxon>Alteromonadales</taxon>
        <taxon>Colwelliaceae</taxon>
        <taxon>Thalassotalea</taxon>
    </lineage>
</organism>
<protein>
    <submittedName>
        <fullName evidence="3">Uncharacterized protein</fullName>
    </submittedName>
</protein>
<dbReference type="EMBL" id="BSSV01000006">
    <property type="protein sequence ID" value="GLX86348.1"/>
    <property type="molecule type" value="Genomic_DNA"/>
</dbReference>
<dbReference type="Proteomes" id="UP001157134">
    <property type="component" value="Unassembled WGS sequence"/>
</dbReference>
<feature type="compositionally biased region" description="Polar residues" evidence="2">
    <location>
        <begin position="46"/>
        <end position="62"/>
    </location>
</feature>
<sequence>MDNYNNKKTNKDVQEAKLLNLFKQKLAIHKQNKQQDFGDMLANLGNRDSQNGEQSIPKQGNDMTVDVGNVVTQPQPVNQINNNINMGGYYPPSPAAQPYAIIDNSHAANLIKLSDRLSVLLINSESKKQIEDVWADIHSLAETPPAIHDGINRIQLIRQEKYLQVENYLLKYIHQCESSLIDSLLEKNEELSKDSESFEQQGIHYEGKAYKAECKLHETTQKLNESNEIIKRYRKELEGYANEYRKLEQMFERLQDEHDKAVNELLYLRRSEPKSRAARLSCSTVSVINQYRDSKHEAAIDKHGDDDEMTTTFLDFKFESDDLISITAASKENVKTGKSELNVSFVLFGSHATELIAELFRQVSVELFKPIQKVGGTYVFDEFGWNDPHNQVDI</sequence>
<evidence type="ECO:0000313" key="3">
    <source>
        <dbReference type="EMBL" id="GLX86348.1"/>
    </source>
</evidence>
<evidence type="ECO:0000256" key="2">
    <source>
        <dbReference type="SAM" id="MobiDB-lite"/>
    </source>
</evidence>